<evidence type="ECO:0000259" key="9">
    <source>
        <dbReference type="Pfam" id="PF13244"/>
    </source>
</evidence>
<feature type="transmembrane region" description="Helical" evidence="7">
    <location>
        <begin position="189"/>
        <end position="207"/>
    </location>
</feature>
<organism evidence="11 13">
    <name type="scientific">Candidatus Sedimenticola endophacoides</name>
    <dbReference type="NCBI Taxonomy" id="2548426"/>
    <lineage>
        <taxon>Bacteria</taxon>
        <taxon>Pseudomonadati</taxon>
        <taxon>Pseudomonadota</taxon>
        <taxon>Gammaproteobacteria</taxon>
        <taxon>Chromatiales</taxon>
        <taxon>Sedimenticolaceae</taxon>
        <taxon>Sedimenticola</taxon>
    </lineage>
</organism>
<feature type="transmembrane region" description="Helical" evidence="7">
    <location>
        <begin position="87"/>
        <end position="105"/>
    </location>
</feature>
<evidence type="ECO:0000256" key="2">
    <source>
        <dbReference type="ARBA" id="ARBA00009425"/>
    </source>
</evidence>
<dbReference type="NCBIfam" id="NF009162">
    <property type="entry name" value="PRK12508.1"/>
    <property type="match status" value="1"/>
</dbReference>
<evidence type="ECO:0000256" key="5">
    <source>
        <dbReference type="ARBA" id="ARBA00022989"/>
    </source>
</evidence>
<dbReference type="InterPro" id="IPR050622">
    <property type="entry name" value="CPA3_antiporter_subunitB"/>
</dbReference>
<comment type="similarity">
    <text evidence="2">Belongs to the CPA3 antiporters (TC 2.A.63) subunit B family.</text>
</comment>
<feature type="transmembrane region" description="Helical" evidence="7">
    <location>
        <begin position="57"/>
        <end position="75"/>
    </location>
</feature>
<keyword evidence="6 7" id="KW-0472">Membrane</keyword>
<dbReference type="PANTHER" id="PTHR33932:SF4">
    <property type="entry name" value="NA(+)_H(+) ANTIPORTER SUBUNIT B"/>
    <property type="match status" value="1"/>
</dbReference>
<name>A0A657PK78_9GAMM</name>
<dbReference type="Proteomes" id="UP000243361">
    <property type="component" value="Unassembled WGS sequence"/>
</dbReference>
<dbReference type="InterPro" id="IPR046806">
    <property type="entry name" value="MrpA_C/MbhE"/>
</dbReference>
<dbReference type="PANTHER" id="PTHR33932">
    <property type="entry name" value="NA(+)/H(+) ANTIPORTER SUBUNIT B"/>
    <property type="match status" value="1"/>
</dbReference>
<feature type="domain" description="MrpA C-terminal/MbhD" evidence="9">
    <location>
        <begin position="12"/>
        <end position="77"/>
    </location>
</feature>
<feature type="transmembrane region" description="Helical" evidence="7">
    <location>
        <begin position="291"/>
        <end position="316"/>
    </location>
</feature>
<evidence type="ECO:0000313" key="11">
    <source>
        <dbReference type="EMBL" id="OQX33701.1"/>
    </source>
</evidence>
<dbReference type="EMBL" id="MUIE01000274">
    <property type="protein sequence ID" value="OQX33701.1"/>
    <property type="molecule type" value="Genomic_DNA"/>
</dbReference>
<evidence type="ECO:0000256" key="4">
    <source>
        <dbReference type="ARBA" id="ARBA00022692"/>
    </source>
</evidence>
<proteinExistence type="inferred from homology"/>
<evidence type="ECO:0000259" key="10">
    <source>
        <dbReference type="Pfam" id="PF20501"/>
    </source>
</evidence>
<protein>
    <submittedName>
        <fullName evidence="11">Cation:proton antiporter</fullName>
    </submittedName>
</protein>
<feature type="transmembrane region" description="Helical" evidence="7">
    <location>
        <begin position="26"/>
        <end position="45"/>
    </location>
</feature>
<comment type="caution">
    <text evidence="11">The sequence shown here is derived from an EMBL/GenBank/DDBJ whole genome shotgun (WGS) entry which is preliminary data.</text>
</comment>
<keyword evidence="3" id="KW-1003">Cell membrane</keyword>
<keyword evidence="13" id="KW-1185">Reference proteome</keyword>
<dbReference type="AlphaFoldDB" id="A0A657PK78"/>
<dbReference type="Proteomes" id="UP000250928">
    <property type="component" value="Unassembled WGS sequence"/>
</dbReference>
<evidence type="ECO:0000256" key="3">
    <source>
        <dbReference type="ARBA" id="ARBA00022475"/>
    </source>
</evidence>
<dbReference type="GO" id="GO:0005886">
    <property type="term" value="C:plasma membrane"/>
    <property type="evidence" value="ECO:0007669"/>
    <property type="project" value="UniProtKB-SubCell"/>
</dbReference>
<evidence type="ECO:0000256" key="6">
    <source>
        <dbReference type="ARBA" id="ARBA00023136"/>
    </source>
</evidence>
<dbReference type="EMBL" id="PQCO01000156">
    <property type="protein sequence ID" value="PUE03575.1"/>
    <property type="molecule type" value="Genomic_DNA"/>
</dbReference>
<reference evidence="12 14" key="2">
    <citation type="submission" date="2018-01" db="EMBL/GenBank/DDBJ databases">
        <title>Novel co-symbiosis in the lucinid bivalve Phacoides pectinatus.</title>
        <authorList>
            <person name="Lim S.J."/>
            <person name="Davis B.G."/>
            <person name="Gill D.E."/>
            <person name="Engel A.S."/>
            <person name="Anderson L.C."/>
            <person name="Campbell B.J."/>
        </authorList>
    </citation>
    <scope>NUCLEOTIDE SEQUENCE [LARGE SCALE GENOMIC DNA]</scope>
    <source>
        <strain evidence="12">N3_P5</strain>
    </source>
</reference>
<dbReference type="InterPro" id="IPR025383">
    <property type="entry name" value="MrpA_C/MbhD"/>
</dbReference>
<evidence type="ECO:0000313" key="14">
    <source>
        <dbReference type="Proteomes" id="UP000250928"/>
    </source>
</evidence>
<dbReference type="Pfam" id="PF04039">
    <property type="entry name" value="MnhB"/>
    <property type="match status" value="1"/>
</dbReference>
<feature type="transmembrane region" description="Helical" evidence="7">
    <location>
        <begin position="219"/>
        <end position="238"/>
    </location>
</feature>
<feature type="domain" description="MrpA C-terminal/MbhE" evidence="10">
    <location>
        <begin position="98"/>
        <end position="185"/>
    </location>
</feature>
<keyword evidence="4 7" id="KW-0812">Transmembrane</keyword>
<dbReference type="InterPro" id="IPR007182">
    <property type="entry name" value="MnhB"/>
</dbReference>
<evidence type="ECO:0000256" key="1">
    <source>
        <dbReference type="ARBA" id="ARBA00004651"/>
    </source>
</evidence>
<evidence type="ECO:0000256" key="7">
    <source>
        <dbReference type="SAM" id="Phobius"/>
    </source>
</evidence>
<keyword evidence="5 7" id="KW-1133">Transmembrane helix</keyword>
<sequence>MEQLIDIVLLGFLVLIAIAAIRLRDLFAVVMLFGVYSLLTAALFMDLDAVDVAFTEAAVGAGVSTVLMLSGLRLTRRWEEAPGHRPPLPLMVVAVTGAALIYAMLDAPPLGDPTAPVHQHVTPYYIEQTPLEVGVPNIVTAVLASYRGYDTFGETVVIFTAGLAVLLLLGVGGGHSFRPGENAIGDQTVLKPVVKTLIPPILLYGLYVQFHGDFGAGGGFQAGVIFASGFVLYDLAFGEGNARAVVPPAWLHRLAALGVLIYGGVGVYALFAGKAFLDYSALSANPVAGQHAGILLVEIGVGITVFSVVLSIFYAFSGRRRKS</sequence>
<dbReference type="NCBIfam" id="NF009161">
    <property type="entry name" value="PRK12507.1"/>
    <property type="match status" value="1"/>
</dbReference>
<accession>A0A657PK78</accession>
<feature type="transmembrane region" description="Helical" evidence="7">
    <location>
        <begin position="156"/>
        <end position="177"/>
    </location>
</feature>
<evidence type="ECO:0000259" key="8">
    <source>
        <dbReference type="Pfam" id="PF04039"/>
    </source>
</evidence>
<feature type="transmembrane region" description="Helical" evidence="7">
    <location>
        <begin position="250"/>
        <end position="271"/>
    </location>
</feature>
<reference evidence="11 13" key="1">
    <citation type="submission" date="2017-02" db="EMBL/GenBank/DDBJ databases">
        <title>Novel co-symbiosis in the unique lucinid bivalve Phacoides pectinatus.</title>
        <authorList>
            <person name="Lim S.J."/>
            <person name="Davis B.G."/>
            <person name="Gill D.E."/>
            <person name="Engel A.S."/>
            <person name="Anderson L.C."/>
            <person name="Campbell B.J."/>
        </authorList>
    </citation>
    <scope>NUCLEOTIDE SEQUENCE [LARGE SCALE GENOMIC DNA]</scope>
    <source>
        <strain evidence="11">LUC13016_P6</strain>
    </source>
</reference>
<feature type="domain" description="Na+/H+ antiporter MnhB subunit-related protein" evidence="8">
    <location>
        <begin position="190"/>
        <end position="310"/>
    </location>
</feature>
<dbReference type="NCBIfam" id="NF009159">
    <property type="entry name" value="PRK12504.1"/>
    <property type="match status" value="1"/>
</dbReference>
<comment type="subcellular location">
    <subcellularLocation>
        <location evidence="1">Cell membrane</location>
        <topology evidence="1">Multi-pass membrane protein</topology>
    </subcellularLocation>
</comment>
<feature type="transmembrane region" description="Helical" evidence="7">
    <location>
        <begin position="6"/>
        <end position="21"/>
    </location>
</feature>
<dbReference type="Pfam" id="PF20501">
    <property type="entry name" value="MbhE"/>
    <property type="match status" value="1"/>
</dbReference>
<evidence type="ECO:0000313" key="12">
    <source>
        <dbReference type="EMBL" id="PUE03575.1"/>
    </source>
</evidence>
<evidence type="ECO:0000313" key="13">
    <source>
        <dbReference type="Proteomes" id="UP000243361"/>
    </source>
</evidence>
<gene>
    <name evidence="11" type="ORF">B0D84_04290</name>
    <name evidence="12" type="ORF">C3L24_04500</name>
</gene>
<dbReference type="Pfam" id="PF13244">
    <property type="entry name" value="MbhD"/>
    <property type="match status" value="1"/>
</dbReference>